<dbReference type="FunFam" id="2.120.10.30:FF:000033">
    <property type="entry name" value="teneurin-a isoform X3"/>
    <property type="match status" value="1"/>
</dbReference>
<dbReference type="Pfam" id="PF25024">
    <property type="entry name" value="EGF_TEN"/>
    <property type="match status" value="1"/>
</dbReference>
<comment type="similarity">
    <text evidence="3">Belongs to the tenascin family. Teneurin subfamily.</text>
</comment>
<dbReference type="GO" id="GO:0048790">
    <property type="term" value="P:maintenance of presynaptic active zone structure"/>
    <property type="evidence" value="ECO:0007669"/>
    <property type="project" value="UniProtKB-ARBA"/>
</dbReference>
<dbReference type="InterPro" id="IPR057629">
    <property type="entry name" value="Teneurin1-4_GBD"/>
</dbReference>
<dbReference type="InterPro" id="IPR056822">
    <property type="entry name" value="TEN_NHL"/>
</dbReference>
<keyword evidence="16" id="KW-0628">Postsynaptic cell membrane</keyword>
<feature type="compositionally biased region" description="Basic and acidic residues" evidence="22">
    <location>
        <begin position="847"/>
        <end position="865"/>
    </location>
</feature>
<feature type="region of interest" description="Disordered" evidence="22">
    <location>
        <begin position="945"/>
        <end position="970"/>
    </location>
</feature>
<evidence type="ECO:0000256" key="14">
    <source>
        <dbReference type="ARBA" id="ARBA00023157"/>
    </source>
</evidence>
<dbReference type="GO" id="GO:0016200">
    <property type="term" value="P:synaptic target attraction"/>
    <property type="evidence" value="ECO:0007669"/>
    <property type="project" value="UniProtKB-ARBA"/>
</dbReference>
<dbReference type="Proteomes" id="UP001607302">
    <property type="component" value="Unassembled WGS sequence"/>
</dbReference>
<feature type="compositionally biased region" description="Low complexity" evidence="22">
    <location>
        <begin position="1098"/>
        <end position="1111"/>
    </location>
</feature>
<name>A0ABD2B934_VESSQ</name>
<dbReference type="GO" id="GO:0034110">
    <property type="term" value="P:regulation of homotypic cell-cell adhesion"/>
    <property type="evidence" value="ECO:0007669"/>
    <property type="project" value="UniProtKB-ARBA"/>
</dbReference>
<evidence type="ECO:0000256" key="10">
    <source>
        <dbReference type="ARBA" id="ARBA00022902"/>
    </source>
</evidence>
<feature type="region of interest" description="Disordered" evidence="22">
    <location>
        <begin position="687"/>
        <end position="736"/>
    </location>
</feature>
<evidence type="ECO:0000256" key="6">
    <source>
        <dbReference type="ARBA" id="ARBA00022599"/>
    </source>
</evidence>
<keyword evidence="8" id="KW-0677">Repeat</keyword>
<keyword evidence="5 21" id="KW-0245">EGF-like domain</keyword>
<dbReference type="PANTHER" id="PTHR11219">
    <property type="entry name" value="TENEURIN AND N-ACETYLGLUCOSAMINE-1-PHOSPHODIESTER ALPHA-N-ACETYLGLUCOSAMINIDASE"/>
    <property type="match status" value="1"/>
</dbReference>
<dbReference type="InterPro" id="IPR057627">
    <property type="entry name" value="FN-plug_TEN1-4"/>
</dbReference>
<dbReference type="SUPFAM" id="SSF101898">
    <property type="entry name" value="NHL repeat"/>
    <property type="match status" value="1"/>
</dbReference>
<evidence type="ECO:0000256" key="17">
    <source>
        <dbReference type="ARBA" id="ARBA00023273"/>
    </source>
</evidence>
<feature type="region of interest" description="Disordered" evidence="22">
    <location>
        <begin position="1090"/>
        <end position="1111"/>
    </location>
</feature>
<dbReference type="InterPro" id="IPR056823">
    <property type="entry name" value="TEN-like_YD-shell"/>
</dbReference>
<dbReference type="Pfam" id="PF15636">
    <property type="entry name" value="Tox-GHH"/>
    <property type="match status" value="1"/>
</dbReference>
<dbReference type="GO" id="GO:0007274">
    <property type="term" value="P:neuromuscular synaptic transmission"/>
    <property type="evidence" value="ECO:0007669"/>
    <property type="project" value="UniProtKB-ARBA"/>
</dbReference>
<dbReference type="Pfam" id="PF25020">
    <property type="entry name" value="TTR_TEN1-4"/>
    <property type="match status" value="1"/>
</dbReference>
<keyword evidence="7" id="KW-0812">Transmembrane</keyword>
<feature type="region of interest" description="Disordered" evidence="22">
    <location>
        <begin position="3469"/>
        <end position="3504"/>
    </location>
</feature>
<evidence type="ECO:0000256" key="8">
    <source>
        <dbReference type="ARBA" id="ARBA00022737"/>
    </source>
</evidence>
<dbReference type="GO" id="GO:2000331">
    <property type="term" value="P:regulation of terminal button organization"/>
    <property type="evidence" value="ECO:0007669"/>
    <property type="project" value="UniProtKB-ARBA"/>
</dbReference>
<feature type="disulfide bond" evidence="21">
    <location>
        <begin position="1352"/>
        <end position="1361"/>
    </location>
</feature>
<organism evidence="24 25">
    <name type="scientific">Vespula squamosa</name>
    <name type="common">Southern yellow jacket</name>
    <name type="synonym">Wasp</name>
    <dbReference type="NCBI Taxonomy" id="30214"/>
    <lineage>
        <taxon>Eukaryota</taxon>
        <taxon>Metazoa</taxon>
        <taxon>Ecdysozoa</taxon>
        <taxon>Arthropoda</taxon>
        <taxon>Hexapoda</taxon>
        <taxon>Insecta</taxon>
        <taxon>Pterygota</taxon>
        <taxon>Neoptera</taxon>
        <taxon>Endopterygota</taxon>
        <taxon>Hymenoptera</taxon>
        <taxon>Apocrita</taxon>
        <taxon>Aculeata</taxon>
        <taxon>Vespoidea</taxon>
        <taxon>Vespidae</taxon>
        <taxon>Vespinae</taxon>
        <taxon>Vespula</taxon>
    </lineage>
</organism>
<keyword evidence="13" id="KW-0472">Membrane</keyword>
<evidence type="ECO:0000256" key="16">
    <source>
        <dbReference type="ARBA" id="ARBA00023257"/>
    </source>
</evidence>
<keyword evidence="14 21" id="KW-1015">Disulfide bond</keyword>
<dbReference type="InterPro" id="IPR000742">
    <property type="entry name" value="EGF"/>
</dbReference>
<feature type="region of interest" description="Disordered" evidence="22">
    <location>
        <begin position="888"/>
        <end position="912"/>
    </location>
</feature>
<keyword evidence="17" id="KW-0966">Cell projection</keyword>
<evidence type="ECO:0000256" key="19">
    <source>
        <dbReference type="ARBA" id="ARBA00034102"/>
    </source>
</evidence>
<accession>A0ABD2B934</accession>
<keyword evidence="9" id="KW-0130">Cell adhesion</keyword>
<keyword evidence="15" id="KW-0325">Glycoprotein</keyword>
<feature type="domain" description="EGF-like" evidence="23">
    <location>
        <begin position="1494"/>
        <end position="1530"/>
    </location>
</feature>
<protein>
    <recommendedName>
        <fullName evidence="20">Tenascin-like protein</fullName>
    </recommendedName>
</protein>
<evidence type="ECO:0000256" key="1">
    <source>
        <dbReference type="ARBA" id="ARBA00004167"/>
    </source>
</evidence>
<dbReference type="InterPro" id="IPR028916">
    <property type="entry name" value="Tox-GHH_dom"/>
</dbReference>
<keyword evidence="4" id="KW-1003">Cell membrane</keyword>
<dbReference type="GO" id="GO:0097090">
    <property type="term" value="P:presynaptic membrane organization"/>
    <property type="evidence" value="ECO:0007669"/>
    <property type="project" value="UniProtKB-ARBA"/>
</dbReference>
<feature type="compositionally biased region" description="Polar residues" evidence="22">
    <location>
        <begin position="953"/>
        <end position="962"/>
    </location>
</feature>
<dbReference type="GO" id="GO:0051124">
    <property type="term" value="P:synaptic assembly at neuromuscular junction"/>
    <property type="evidence" value="ECO:0007669"/>
    <property type="project" value="UniProtKB-ARBA"/>
</dbReference>
<dbReference type="GO" id="GO:0031594">
    <property type="term" value="C:neuromuscular junction"/>
    <property type="evidence" value="ECO:0007669"/>
    <property type="project" value="UniProtKB-ARBA"/>
</dbReference>
<evidence type="ECO:0000256" key="7">
    <source>
        <dbReference type="ARBA" id="ARBA00022692"/>
    </source>
</evidence>
<feature type="region of interest" description="Disordered" evidence="22">
    <location>
        <begin position="478"/>
        <end position="507"/>
    </location>
</feature>
<feature type="disulfide bond" evidence="21">
    <location>
        <begin position="1498"/>
        <end position="1508"/>
    </location>
</feature>
<dbReference type="InterPro" id="IPR051216">
    <property type="entry name" value="Teneurin"/>
</dbReference>
<dbReference type="GO" id="GO:0042803">
    <property type="term" value="F:protein homodimerization activity"/>
    <property type="evidence" value="ECO:0007669"/>
    <property type="project" value="UniProtKB-ARBA"/>
</dbReference>
<feature type="compositionally biased region" description="Pro residues" evidence="22">
    <location>
        <begin position="37"/>
        <end position="46"/>
    </location>
</feature>
<feature type="compositionally biased region" description="Basic and acidic residues" evidence="22">
    <location>
        <begin position="827"/>
        <end position="839"/>
    </location>
</feature>
<dbReference type="FunFam" id="2.10.25.10:FF:000021">
    <property type="entry name" value="Teneurin transmembrane protein 2"/>
    <property type="match status" value="2"/>
</dbReference>
<feature type="disulfide bond" evidence="21">
    <location>
        <begin position="1318"/>
        <end position="1327"/>
    </location>
</feature>
<feature type="compositionally biased region" description="Basic and acidic residues" evidence="22">
    <location>
        <begin position="705"/>
        <end position="715"/>
    </location>
</feature>
<dbReference type="InterPro" id="IPR056820">
    <property type="entry name" value="TEN_TTR-like"/>
</dbReference>
<feature type="compositionally biased region" description="Low complexity" evidence="22">
    <location>
        <begin position="478"/>
        <end position="489"/>
    </location>
</feature>
<feature type="compositionally biased region" description="Polar residues" evidence="22">
    <location>
        <begin position="641"/>
        <end position="653"/>
    </location>
</feature>
<dbReference type="EMBL" id="JAUDFV010000131">
    <property type="protein sequence ID" value="KAL2729212.1"/>
    <property type="molecule type" value="Genomic_DNA"/>
</dbReference>
<dbReference type="Gene3D" id="2.60.120.260">
    <property type="entry name" value="Galactose-binding domain-like"/>
    <property type="match status" value="1"/>
</dbReference>
<dbReference type="Pfam" id="PF24329">
    <property type="entry name" value="FN-plug_TEN1-4"/>
    <property type="match status" value="1"/>
</dbReference>
<dbReference type="GO" id="GO:0043025">
    <property type="term" value="C:neuronal cell body"/>
    <property type="evidence" value="ECO:0007669"/>
    <property type="project" value="UniProtKB-ARBA"/>
</dbReference>
<dbReference type="FunFam" id="2.10.25.10:FF:000474">
    <property type="entry name" value="Teneurin transmembrane protein 2"/>
    <property type="match status" value="1"/>
</dbReference>
<feature type="region of interest" description="Disordered" evidence="22">
    <location>
        <begin position="827"/>
        <end position="876"/>
    </location>
</feature>
<proteinExistence type="inferred from homology"/>
<evidence type="ECO:0000256" key="12">
    <source>
        <dbReference type="ARBA" id="ARBA00023018"/>
    </source>
</evidence>
<comment type="subcellular location">
    <subcellularLocation>
        <location evidence="2">Cell projection</location>
    </subcellularLocation>
    <subcellularLocation>
        <location evidence="1">Membrane</location>
        <topology evidence="1">Single-pass membrane protein</topology>
    </subcellularLocation>
    <subcellularLocation>
        <location evidence="18">Postsynaptic cell membrane</location>
    </subcellularLocation>
    <subcellularLocation>
        <location evidence="19">Synapse</location>
        <location evidence="19">Synaptosome</location>
    </subcellularLocation>
</comment>
<evidence type="ECO:0000256" key="22">
    <source>
        <dbReference type="SAM" id="MobiDB-lite"/>
    </source>
</evidence>
<feature type="compositionally biased region" description="Low complexity" evidence="22">
    <location>
        <begin position="290"/>
        <end position="311"/>
    </location>
</feature>
<dbReference type="InterPro" id="IPR011042">
    <property type="entry name" value="6-blade_b-propeller_TolB-like"/>
</dbReference>
<dbReference type="GO" id="GO:0001941">
    <property type="term" value="P:postsynaptic membrane organization"/>
    <property type="evidence" value="ECO:0007669"/>
    <property type="project" value="UniProtKB-ARBA"/>
</dbReference>
<dbReference type="GO" id="GO:0048513">
    <property type="term" value="P:animal organ development"/>
    <property type="evidence" value="ECO:0007669"/>
    <property type="project" value="UniProtKB-ARBA"/>
</dbReference>
<dbReference type="PROSITE" id="PS01186">
    <property type="entry name" value="EGF_2"/>
    <property type="match status" value="3"/>
</dbReference>
<dbReference type="GO" id="GO:0040017">
    <property type="term" value="P:positive regulation of locomotion"/>
    <property type="evidence" value="ECO:0007669"/>
    <property type="project" value="UniProtKB-ARBA"/>
</dbReference>
<evidence type="ECO:0000256" key="11">
    <source>
        <dbReference type="ARBA" id="ARBA00022989"/>
    </source>
</evidence>
<dbReference type="GO" id="GO:0007155">
    <property type="term" value="P:cell adhesion"/>
    <property type="evidence" value="ECO:0007669"/>
    <property type="project" value="UniProtKB-KW"/>
</dbReference>
<evidence type="ECO:0000256" key="18">
    <source>
        <dbReference type="ARBA" id="ARBA00034100"/>
    </source>
</evidence>
<evidence type="ECO:0000256" key="2">
    <source>
        <dbReference type="ARBA" id="ARBA00004316"/>
    </source>
</evidence>
<dbReference type="GO" id="GO:0045211">
    <property type="term" value="C:postsynaptic membrane"/>
    <property type="evidence" value="ECO:0007669"/>
    <property type="project" value="UniProtKB-SubCell"/>
</dbReference>
<dbReference type="Pfam" id="PF23093">
    <property type="entry name" value="GBD_Tenm3"/>
    <property type="match status" value="1"/>
</dbReference>
<evidence type="ECO:0000256" key="21">
    <source>
        <dbReference type="PROSITE-ProRule" id="PRU00076"/>
    </source>
</evidence>
<reference evidence="24 25" key="1">
    <citation type="journal article" date="2024" name="Ann. Entomol. Soc. Am.">
        <title>Genomic analyses of the southern and eastern yellowjacket wasps (Hymenoptera: Vespidae) reveal evolutionary signatures of social life.</title>
        <authorList>
            <person name="Catto M.A."/>
            <person name="Caine P.B."/>
            <person name="Orr S.E."/>
            <person name="Hunt B.G."/>
            <person name="Goodisman M.A.D."/>
        </authorList>
    </citation>
    <scope>NUCLEOTIDE SEQUENCE [LARGE SCALE GENOMIC DNA]</scope>
    <source>
        <strain evidence="24">233</strain>
        <tissue evidence="24">Head and thorax</tissue>
    </source>
</reference>
<gene>
    <name evidence="24" type="ORF">V1478_006001</name>
</gene>
<evidence type="ECO:0000256" key="9">
    <source>
        <dbReference type="ARBA" id="ARBA00022889"/>
    </source>
</evidence>
<dbReference type="FunFam" id="2.180.10.10:FF:000008">
    <property type="entry name" value="Odz, odd Oz/ten-m homolog"/>
    <property type="match status" value="1"/>
</dbReference>
<dbReference type="Gene3D" id="2.120.10.30">
    <property type="entry name" value="TolB, C-terminal domain"/>
    <property type="match status" value="3"/>
</dbReference>
<feature type="disulfide bond" evidence="21">
    <location>
        <begin position="1520"/>
        <end position="1529"/>
    </location>
</feature>
<dbReference type="Gene3D" id="2.180.10.10">
    <property type="entry name" value="RHS repeat-associated core"/>
    <property type="match status" value="1"/>
</dbReference>
<feature type="compositionally biased region" description="Basic and acidic residues" evidence="22">
    <location>
        <begin position="687"/>
        <end position="698"/>
    </location>
</feature>
<feature type="compositionally biased region" description="Low complexity" evidence="22">
    <location>
        <begin position="897"/>
        <end position="911"/>
    </location>
</feature>
<dbReference type="GO" id="GO:0046982">
    <property type="term" value="F:protein heterodimerization activity"/>
    <property type="evidence" value="ECO:0007669"/>
    <property type="project" value="UniProtKB-ARBA"/>
</dbReference>
<evidence type="ECO:0000256" key="15">
    <source>
        <dbReference type="ARBA" id="ARBA00023180"/>
    </source>
</evidence>
<feature type="compositionally biased region" description="Basic residues" evidence="22">
    <location>
        <begin position="3485"/>
        <end position="3504"/>
    </location>
</feature>
<dbReference type="PROSITE" id="PS50026">
    <property type="entry name" value="EGF_3"/>
    <property type="match status" value="3"/>
</dbReference>
<feature type="domain" description="EGF-like" evidence="23">
    <location>
        <begin position="1292"/>
        <end position="1328"/>
    </location>
</feature>
<dbReference type="Pfam" id="PF25021">
    <property type="entry name" value="TEN_NHL"/>
    <property type="match status" value="1"/>
</dbReference>
<evidence type="ECO:0000256" key="20">
    <source>
        <dbReference type="ARBA" id="ARBA00084038"/>
    </source>
</evidence>
<dbReference type="GO" id="GO:0034116">
    <property type="term" value="P:positive regulation of heterotypic cell-cell adhesion"/>
    <property type="evidence" value="ECO:0007669"/>
    <property type="project" value="UniProtKB-ARBA"/>
</dbReference>
<feature type="compositionally biased region" description="Basic and acidic residues" evidence="22">
    <location>
        <begin position="630"/>
        <end position="640"/>
    </location>
</feature>
<dbReference type="PANTHER" id="PTHR11219:SF72">
    <property type="entry name" value="TENEURIN-M"/>
    <property type="match status" value="1"/>
</dbReference>
<evidence type="ECO:0000256" key="13">
    <source>
        <dbReference type="ARBA" id="ARBA00023136"/>
    </source>
</evidence>
<feature type="region of interest" description="Disordered" evidence="22">
    <location>
        <begin position="630"/>
        <end position="661"/>
    </location>
</feature>
<evidence type="ECO:0000256" key="3">
    <source>
        <dbReference type="ARBA" id="ARBA00009385"/>
    </source>
</evidence>
<dbReference type="InterPro" id="IPR022385">
    <property type="entry name" value="Rhs_assc_core"/>
</dbReference>
<evidence type="ECO:0000313" key="25">
    <source>
        <dbReference type="Proteomes" id="UP001607302"/>
    </source>
</evidence>
<feature type="domain" description="EGF-like" evidence="23">
    <location>
        <begin position="1330"/>
        <end position="1362"/>
    </location>
</feature>
<dbReference type="InterPro" id="IPR006530">
    <property type="entry name" value="YD"/>
</dbReference>
<feature type="region of interest" description="Disordered" evidence="22">
    <location>
        <begin position="36"/>
        <end position="73"/>
    </location>
</feature>
<dbReference type="FunFam" id="2.60.120.260:FF:000189">
    <property type="entry name" value="Teneurin-m-like Protein"/>
    <property type="match status" value="1"/>
</dbReference>
<keyword evidence="12" id="KW-0770">Synapse</keyword>
<dbReference type="GO" id="GO:0099559">
    <property type="term" value="P:maintenance of alignment of postsynaptic density and presynaptic active zone"/>
    <property type="evidence" value="ECO:0007669"/>
    <property type="project" value="UniProtKB-ARBA"/>
</dbReference>
<keyword evidence="10" id="KW-0524">Neurogenesis</keyword>
<evidence type="ECO:0000256" key="5">
    <source>
        <dbReference type="ARBA" id="ARBA00022536"/>
    </source>
</evidence>
<feature type="region of interest" description="Disordered" evidence="22">
    <location>
        <begin position="281"/>
        <end position="317"/>
    </location>
</feature>
<dbReference type="SMART" id="SM00181">
    <property type="entry name" value="EGF"/>
    <property type="match status" value="7"/>
</dbReference>
<dbReference type="Gene3D" id="2.10.25.10">
    <property type="entry name" value="Laminin"/>
    <property type="match status" value="5"/>
</dbReference>
<dbReference type="GO" id="GO:0048499">
    <property type="term" value="P:synaptic vesicle membrane organization"/>
    <property type="evidence" value="ECO:0007669"/>
    <property type="project" value="UniProtKB-ARBA"/>
</dbReference>
<evidence type="ECO:0000256" key="4">
    <source>
        <dbReference type="ARBA" id="ARBA00022475"/>
    </source>
</evidence>
<dbReference type="NCBIfam" id="TIGR01643">
    <property type="entry name" value="YD_repeat_2x"/>
    <property type="match status" value="1"/>
</dbReference>
<keyword evidence="6" id="KW-0771">Synaptosome</keyword>
<dbReference type="Pfam" id="PF25023">
    <property type="entry name" value="TEN_YD-shell"/>
    <property type="match status" value="1"/>
</dbReference>
<evidence type="ECO:0000313" key="24">
    <source>
        <dbReference type="EMBL" id="KAL2729212.1"/>
    </source>
</evidence>
<evidence type="ECO:0000259" key="23">
    <source>
        <dbReference type="PROSITE" id="PS50026"/>
    </source>
</evidence>
<keyword evidence="25" id="KW-1185">Reference proteome</keyword>
<dbReference type="NCBIfam" id="TIGR03696">
    <property type="entry name" value="Rhs_assc_core"/>
    <property type="match status" value="1"/>
</dbReference>
<dbReference type="GO" id="GO:0043005">
    <property type="term" value="C:neuron projection"/>
    <property type="evidence" value="ECO:0007669"/>
    <property type="project" value="UniProtKB-KW"/>
</dbReference>
<comment type="caution">
    <text evidence="21">Lacks conserved residue(s) required for the propagation of feature annotation.</text>
</comment>
<keyword evidence="11" id="KW-1133">Transmembrane helix</keyword>
<sequence length="3504" mass="393461">MDEHPLLGRVRQQHNHDPRTFFFVIVAGCLLDNSAPRGPPDVPPRNPTMSRLNGRLPGSHAASDHERDPDLEPSCLVRTPSGNFYNIPIPNNVVRFANNFVASDALVKKLSVVTCLQHRVNGSTRMRTTNTPSGIDDGRVSSFPKYGKPFIMYLLLVSDASQNLMPNLSGLLEIPKNEYNNKNQSTGNSPIKVELQNNMDRVPLPYGHAPSMIPMRRQSIRCHFRKGIDWCSWKLIAIVVITLSLCLTAALAYVATSNIVTWSYQGTRACTVLIGESTNAKSATSESNKTSISTASTSSQSASGRTRQQTSAGGNINPWASMLDRSVYSRKRRDVVFNRHATLLSHDTSSISKSQNFLREPEKSMTEKKSWSTANNTLHENNQGKVVVFMHDTTVRTKVANPNEKSDDAETGKLERIEESTISSPLGTIPLVVPVSDPSIIAANYSHYDTTTTSIEVVSGSSVSTSSDPYHSIRYYSSSSSEKSYSGESLGETKEFTTEPSSSFHTTNHRKYYTNGLTSSIETNKDFPGVPPVMDEIPHDQGVSMNIENRNMIDDSIVTAMLETSTVELTGNVDSSIGSNAILPDTVATPGNRSSKVNSFSTDMRNDLEEYVDVESSSSASLELSTGIDIEKENESRETSSIRANDFNWNETSTTEKRNEITRIDRTGELWNSSMRADKMSMKIENETANEFRDRDSPDSSSVVKETRELSREDSSSEFVEDPPGPIKTSEKSEELQRDYPIPIYSYGQDEVEIVKLNHGSNSVTTTKTRTAYKPIDNTDKRSDILNNEVKTLNKNHRLDQRKDDLRVVMREGSDEEFLRKFEEQFYKEESSERNEPVTKKPVNSNDRLERKEDDDNNGYEKSHDSSNNAFDGDTKLPIVQHVQIIEVPVERDHRSSSSSSSSSSSTSTSSNHRVLVNVTIANGDSSSGASRPLYVLSVSVPMEIEPDDHSPNVHQIKTSSSSKRDGKITENVEPIDVVRLPPPPQPPASPPPPIWGGGECECSCPCMDSSSDEWDNFSAIDDTNIIFEQDFDQRELFDNLSSSFQVPSIPNTELKTNQSEVENEWKENSTSNLEDLIKDNTTLTLEDYYTEEDNESTTESSSTSEPETTTNDIMLCSATTSLPPEPIILILEGARTFPARSFPPDGTTFAQVGLGQKLSREIQPYSYWNMQFYQSEAAYVRFDYNIPRGASIGVYARRNALPTHTQYDLLEVLSGFKARTTRASHPSIKKEVTHYMEPGHWFLSLYNDDGDPQEVSFIAVIAEDMTHNCPNGCSGKGECLLGHCQCNPGFGGEDCSESVCPVLCSQRGEYINGECQCNPGWKGKECSLRHDECEVPDCNGHGHCTNGKCNCVRGYKGKFCEEVDCPHPTCSGHGFCAEGTCICKKGWKGADCSQMDKEALQCLPDCSGHGNFDLETQTCLCEPMWSGDDCSKELCDLDCGPHGHCVDNACDCLPGWSGELCNLKQCDPRCNEHGQCKNGTCLCVTGWNGIHCTMEACPNACSSHGQCRVSFYGQWECRCYEGWDGKDCSVPLEQNCNDGRDNDKDGLIDCADPECCSNHICRSSQLCVSAPQPIDILLRKQPPAVTASFFERMKFLIDEGSLQNYARQETFNESTDKQEDYKSEFRKSLTLLFSDSRSAVIRGRVVTHLGTGLMGVRVSTSTPLEGFTLTRDDGWFDLLVNGGGAVTLQFGRSPFKPQSHIVFVPWNEVVIIDKIVMSTAEEKAPVHVPHACAAHDYDLMKPLVLATWKQGFQGACPDKSAILAEYQAIQESLQIPGTGLNLVYHSSRVGGYLSTIQVQLTPETIPPTLSLVHLRISIEGILYERTFEADPVIKFTYAWNRLNVYRQRVYGVTTAMVKVGYEYNDCKDIIWDVQTTKLSGYDMAISDVGGWNLDIHHRYNFHEGILQKGDGSNIYLKHKPRVILTTMGDGHQRPLDCYDCDGQASKQRLLAPVALATAPDGSIFVGDFNLVRKILVDGTVRTIVRLNATRVSYRYHIAISPLDGSLYISDPESHQILRVRDTNDYTDPDHNWETVVGSGERCLPGDEAHCGDGALARDAKLAYPKGVAVSIDNVLYFADGTNIRMVDRDGIITTVIGNHMHKAQWKPIPCEGTLNVEEVHLRWPTELAINPLDNSLHMVDDHMVLQLAPDGRVKVVAGRPLHCASPLSSFDTELATHATLVMPQSIAFGPSGNLYIAESDSQRINRVRVIGTDGKISPYAGAESKCNCLERGCDCFEADHYLASTAKFNTISSVAVSPDGVVHIGDQANYRIRSVMASIPDASDAREYEIYSPDTQEIYVFNRFGQHIATKNILTGETVYLFTYNVNSSNGKLSTVTDAAGNKVFLLRDYSNQVTSIENTKGQKCRLRMTRMWMLHEFSTPDNYNVTFNYHGPTGLLANKLDSTGRGYVYDYDEFGRLTSVVTPTGKMISLTFDLSLKGAIVKIGQNNRKPVSMLIKGSSVVTKVGEAEQRTTVLPDGSVGMVTPWAHTVSTDTMPYSILAEIEPLLGESYPVLAKQRTEIAGDLANRFEWRYFLRKVQGNKNRGNSKAVAQVGRKLRVNGEILLSLEYDRETNTVAVFMDDRVELLNITYDRTARPLKWGPRNGIFAGVELEYDRFSRLTSWTWGDISETYGFDRAGRLYEIKYSDGTSMIYAFKDMFSSLPLKVTTPRGSDYLLQYDEAGALQSLTTPRGHIHAFSLQTSLGFYKYQYYSPMNRHPYEILYNDDGQILAKVYPHQSGKVAYVYDHTGKLETTLAGLSSIHYTYQETTSLVRSIDINEPNFEMRIEYKYHAGIVKDEKIKFGSKSGMDNAHYRYQYDGNARISGIEVDINGKQLPQLRLKYNQNLGVLEGVGDLRIYRNVFNRSVMQDSSKQFFTVTDYDEHGRVKTVLMNIRSLDVFRMELEYDNRNRIKMRKLMIGKESMEKKEWSRMDKITYNADSHVLEVADTDNNWQYAYDENGNIVGVTEHSEKIVLGYDSGDRVVQYGDVEFNSYDGRGFVVIRGEHKYRYNSRGQLIHASEHKKFQIWYFYDDRGRLVSWNDDRENITQFFYANPKTPDLITHVHFPKSSKTFRFLYDQRDFLMTVETSEQRFYVATDQNGSPLALFDTNGNLIKEMRRTPFGKIIKDTNPDFYLPIDFHGGLFDPNTKLIYLNKRLYDPTVGQWMTPAWEQMANELTTPTDIFIYRFRNNDPINFKQNVEYMTDLASWLKLYGYDISSMLGSEYTKQMVYQPSATITSPQLTPDFGVMSGLQCIVNRVHEKFSDLGFVPKPLLKLEPKTRNLLPRVAHRRAVFGEGILVSRVGGRALVSVVDGVNTVVQDVVTSVFNNSYFLPLHFSVHDQDVFYFVKDNALKIRDDMEELQRLGGMFNVSTHETTEHGAGTWKELRLHNPDAAVVIKYGADPEQERHRILKHAHKRAVERAWEIEKQLVMAGFQGRGDWSKEEKDELLNRGTVDGYEGVDIHSVHRYPQLADDPGNVAFTRDTKRKRRKSGNRRSRSHRHDS</sequence>
<comment type="caution">
    <text evidence="24">The sequence shown here is derived from an EMBL/GenBank/DDBJ whole genome shotgun (WGS) entry which is preliminary data.</text>
</comment>
<dbReference type="FunFam" id="2.10.25.10:FF:000013">
    <property type="entry name" value="Teneurin transmembrane protein 4"/>
    <property type="match status" value="1"/>
</dbReference>
<dbReference type="PROSITE" id="PS00022">
    <property type="entry name" value="EGF_1"/>
    <property type="match status" value="3"/>
</dbReference>